<keyword evidence="6" id="KW-0472">Membrane</keyword>
<evidence type="ECO:0000256" key="9">
    <source>
        <dbReference type="SAM" id="MobiDB-lite"/>
    </source>
</evidence>
<feature type="region of interest" description="Disordered" evidence="9">
    <location>
        <begin position="972"/>
        <end position="994"/>
    </location>
</feature>
<dbReference type="Proteomes" id="UP001266305">
    <property type="component" value="Unassembled WGS sequence"/>
</dbReference>
<keyword evidence="13" id="KW-1185">Reference proteome</keyword>
<evidence type="ECO:0000256" key="6">
    <source>
        <dbReference type="ARBA" id="ARBA00023136"/>
    </source>
</evidence>
<feature type="domain" description="SPATA31-like" evidence="11">
    <location>
        <begin position="15"/>
        <end position="68"/>
    </location>
</feature>
<feature type="compositionally biased region" description="Low complexity" evidence="9">
    <location>
        <begin position="836"/>
        <end position="855"/>
    </location>
</feature>
<evidence type="ECO:0000256" key="1">
    <source>
        <dbReference type="ARBA" id="ARBA00004167"/>
    </source>
</evidence>
<feature type="region of interest" description="Disordered" evidence="9">
    <location>
        <begin position="211"/>
        <end position="235"/>
    </location>
</feature>
<keyword evidence="2" id="KW-0812">Transmembrane</keyword>
<evidence type="ECO:0000256" key="7">
    <source>
        <dbReference type="ARBA" id="ARBA00035009"/>
    </source>
</evidence>
<evidence type="ECO:0000256" key="8">
    <source>
        <dbReference type="ARBA" id="ARBA00037695"/>
    </source>
</evidence>
<dbReference type="Pfam" id="PF14650">
    <property type="entry name" value="FAM75"/>
    <property type="match status" value="1"/>
</dbReference>
<feature type="compositionally biased region" description="Polar residues" evidence="9">
    <location>
        <begin position="974"/>
        <end position="990"/>
    </location>
</feature>
<feature type="region of interest" description="Disordered" evidence="9">
    <location>
        <begin position="833"/>
        <end position="904"/>
    </location>
</feature>
<evidence type="ECO:0000259" key="10">
    <source>
        <dbReference type="Pfam" id="PF14650"/>
    </source>
</evidence>
<reference evidence="12 13" key="1">
    <citation type="submission" date="2023-05" db="EMBL/GenBank/DDBJ databases">
        <title>B98-5 Cell Line De Novo Hybrid Assembly: An Optical Mapping Approach.</title>
        <authorList>
            <person name="Kananen K."/>
            <person name="Auerbach J.A."/>
            <person name="Kautto E."/>
            <person name="Blachly J.S."/>
        </authorList>
    </citation>
    <scope>NUCLEOTIDE SEQUENCE [LARGE SCALE GENOMIC DNA]</scope>
    <source>
        <strain evidence="12">B95-8</strain>
        <tissue evidence="12">Cell line</tissue>
    </source>
</reference>
<feature type="compositionally biased region" description="Polar residues" evidence="9">
    <location>
        <begin position="88"/>
        <end position="97"/>
    </location>
</feature>
<organism evidence="12 13">
    <name type="scientific">Saguinus oedipus</name>
    <name type="common">Cotton-top tamarin</name>
    <name type="synonym">Oedipomidas oedipus</name>
    <dbReference type="NCBI Taxonomy" id="9490"/>
    <lineage>
        <taxon>Eukaryota</taxon>
        <taxon>Metazoa</taxon>
        <taxon>Chordata</taxon>
        <taxon>Craniata</taxon>
        <taxon>Vertebrata</taxon>
        <taxon>Euteleostomi</taxon>
        <taxon>Mammalia</taxon>
        <taxon>Eutheria</taxon>
        <taxon>Euarchontoglires</taxon>
        <taxon>Primates</taxon>
        <taxon>Haplorrhini</taxon>
        <taxon>Platyrrhini</taxon>
        <taxon>Cebidae</taxon>
        <taxon>Callitrichinae</taxon>
        <taxon>Saguinus</taxon>
    </lineage>
</organism>
<evidence type="ECO:0000256" key="4">
    <source>
        <dbReference type="ARBA" id="ARBA00022871"/>
    </source>
</evidence>
<name>A0ABQ9WDN0_SAGOE</name>
<dbReference type="Pfam" id="PF15371">
    <property type="entry name" value="DUF4599"/>
    <property type="match status" value="1"/>
</dbReference>
<feature type="region of interest" description="Disordered" evidence="9">
    <location>
        <begin position="302"/>
        <end position="324"/>
    </location>
</feature>
<feature type="compositionally biased region" description="Pro residues" evidence="9">
    <location>
        <begin position="117"/>
        <end position="134"/>
    </location>
</feature>
<comment type="similarity">
    <text evidence="7">Belongs to the SPATA31 family.</text>
</comment>
<keyword evidence="5" id="KW-1133">Transmembrane helix</keyword>
<comment type="subcellular location">
    <subcellularLocation>
        <location evidence="1">Membrane</location>
        <topology evidence="1">Single-pass membrane protein</topology>
    </subcellularLocation>
</comment>
<evidence type="ECO:0000256" key="2">
    <source>
        <dbReference type="ARBA" id="ARBA00022692"/>
    </source>
</evidence>
<feature type="region of interest" description="Disordered" evidence="9">
    <location>
        <begin position="1164"/>
        <end position="1202"/>
    </location>
</feature>
<proteinExistence type="inferred from homology"/>
<accession>A0ABQ9WDN0</accession>
<feature type="domain" description="SPATA31" evidence="10">
    <location>
        <begin position="316"/>
        <end position="660"/>
    </location>
</feature>
<feature type="compositionally biased region" description="Polar residues" evidence="9">
    <location>
        <begin position="1181"/>
        <end position="1196"/>
    </location>
</feature>
<keyword evidence="4" id="KW-0744">Spermatogenesis</keyword>
<feature type="region of interest" description="Disordered" evidence="9">
    <location>
        <begin position="24"/>
        <end position="136"/>
    </location>
</feature>
<evidence type="ECO:0000313" key="12">
    <source>
        <dbReference type="EMBL" id="KAK2119733.1"/>
    </source>
</evidence>
<evidence type="ECO:0000313" key="13">
    <source>
        <dbReference type="Proteomes" id="UP001266305"/>
    </source>
</evidence>
<feature type="compositionally biased region" description="Basic and acidic residues" evidence="9">
    <location>
        <begin position="609"/>
        <end position="619"/>
    </location>
</feature>
<feature type="compositionally biased region" description="Polar residues" evidence="9">
    <location>
        <begin position="221"/>
        <end position="232"/>
    </location>
</feature>
<comment type="caution">
    <text evidence="12">The sequence shown here is derived from an EMBL/GenBank/DDBJ whole genome shotgun (WGS) entry which is preliminary data.</text>
</comment>
<keyword evidence="3" id="KW-0221">Differentiation</keyword>
<evidence type="ECO:0008006" key="14">
    <source>
        <dbReference type="Google" id="ProtNLM"/>
    </source>
</evidence>
<dbReference type="InterPro" id="IPR027970">
    <property type="entry name" value="SPATA31-like"/>
</dbReference>
<dbReference type="PANTHER" id="PTHR21859:SF55">
    <property type="entry name" value="SPERMATOGENESIS-ASSOCIATED PROTEIN 31A1-RELATED"/>
    <property type="match status" value="1"/>
</dbReference>
<dbReference type="InterPro" id="IPR039509">
    <property type="entry name" value="SPATA31"/>
</dbReference>
<feature type="compositionally biased region" description="Polar residues" evidence="9">
    <location>
        <begin position="892"/>
        <end position="904"/>
    </location>
</feature>
<gene>
    <name evidence="12" type="ORF">P7K49_001119</name>
</gene>
<evidence type="ECO:0000256" key="3">
    <source>
        <dbReference type="ARBA" id="ARBA00022782"/>
    </source>
</evidence>
<sequence length="1202" mass="131414">MALPAPGCSLCLSCSILGLHPEKGDFGQLSGPDSPGEECKRAPDGASQSLQEPMEDAASVLSPLASPDPQTQHPLPLVSTPSPGPMATSVSPLSASQPPEPSHPLEHPSPEPLVLFPNPPHTPDPLACSPPPPKAFIARPLQDSTLTTPSHCDSVALPLGTIHQSSSLCEDLATSGPAISGLGGSSSHVSVPAFWCQETTRTWCVSNPSVQQDKLSGHPPETSSSGDPTNSHIEAGSPFMLSSDGQNVMGIQVTERARINIQEEKEKDGSFPKQTNTEKHLNSLGSLVKSLNAEQDTTTLKPVWDMEDLKQSSSPQKPSDPGILKEHFQKNYSQLFWGLPSRHSESLVANAWVSERSYTLQSPPFLFNGIPNVRPVQTETTMSPLLYQAQRLSHLRPESQPFISPTPQFQLSHMAQAEVQARLQSSFPVQSPAFASPINNSGVACPASQNKMQALTLPEMQHPEWSSKQLEGGLALPSRAQKPEDVFSASTPNIPRGSLTAIIPENFPVSPELQSNLGTTQESLDLMQPQEKLPGTSQARGKLRPLQFSKSTGESSKDIQKVTFPLESNLCTPVGQIRGQNPQNLARCMESFPGKVLGAEPQVSEESERDLKMPLRRDSESDLSRRTEINHIENILKAHVGRKLGQISEGFIPIRVRRSWLAVNPAFSLSNTHMKTSNLTALKSERASVNTSQELSFLDPCTQQVLGHHIVRLWAQHNWSLPLRVLKPIKLFKLEKVSSLSLTQLAGPSSATYESKPSSKVEKATGLRELPLAGLRKQVQTEASVQMPDSLLVSSPIFTKFQMAPQGIPSWNAHWPLKPPPAGQEDRWPSKSLTCSLTGSAQQSGSLGAQSSRAGETMEAAPQPRVPLGTFMPANLQATREDVSGSEAPRTTKGSQLPNSETQPQVCGAVVLPPDGFTDTPLAKESLASQVPHGRLQSMPTRNMQASRELRDLMAARRRNLGYKEPKNLKCQGSCKSQSRMFTPTHNSENPMKPNLEKCEERLEELRTPQLTPVRKTEKTRQDEGLRLLPSKKQPPSISDFGENIKQFFQQVFSVKKSKPVPVTAKSQKIVKNRSHVYSSCAEAEGLTAAAGHMLEKKMTLCRDHRASNINQHKQEFQAPVCGLPCNCRHLFHPEHSRMLGYAASSQQATLKSQNYPNREKCIRDQQSLKTVRRNNEQRGQDSPNSCSPRRLSPQSAPLRAD</sequence>
<comment type="function">
    <text evidence="8">May play a role in spermatogenesis.</text>
</comment>
<evidence type="ECO:0000256" key="5">
    <source>
        <dbReference type="ARBA" id="ARBA00022989"/>
    </source>
</evidence>
<dbReference type="PANTHER" id="PTHR21859">
    <property type="entry name" value="ACROSOME-SPECIFIC PROTEIN"/>
    <property type="match status" value="1"/>
</dbReference>
<dbReference type="EMBL" id="JASSZA010000001">
    <property type="protein sequence ID" value="KAK2119733.1"/>
    <property type="molecule type" value="Genomic_DNA"/>
</dbReference>
<protein>
    <recommendedName>
        <fullName evidence="14">SPATA31/FAM205 domain-containing protein</fullName>
    </recommendedName>
</protein>
<evidence type="ECO:0000259" key="11">
    <source>
        <dbReference type="Pfam" id="PF15371"/>
    </source>
</evidence>
<feature type="region of interest" description="Disordered" evidence="9">
    <location>
        <begin position="598"/>
        <end position="619"/>
    </location>
</feature>